<dbReference type="AlphaFoldDB" id="A0A016SSW0"/>
<dbReference type="PANTHER" id="PTHR20835">
    <property type="entry name" value="E3 UBIQUITIN-PROTEIN LIGASE PPP1R11-RELATED"/>
    <property type="match status" value="1"/>
</dbReference>
<evidence type="ECO:0000256" key="1">
    <source>
        <dbReference type="ARBA" id="ARBA00021994"/>
    </source>
</evidence>
<dbReference type="GO" id="GO:0005634">
    <property type="term" value="C:nucleus"/>
    <property type="evidence" value="ECO:0007669"/>
    <property type="project" value="TreeGrafter"/>
</dbReference>
<dbReference type="OrthoDB" id="307488at2759"/>
<dbReference type="GO" id="GO:0004865">
    <property type="term" value="F:protein serine/threonine phosphatase inhibitor activity"/>
    <property type="evidence" value="ECO:0007669"/>
    <property type="project" value="InterPro"/>
</dbReference>
<evidence type="ECO:0000313" key="4">
    <source>
        <dbReference type="EMBL" id="EYB93447.1"/>
    </source>
</evidence>
<organism evidence="4 5">
    <name type="scientific">Ancylostoma ceylanicum</name>
    <dbReference type="NCBI Taxonomy" id="53326"/>
    <lineage>
        <taxon>Eukaryota</taxon>
        <taxon>Metazoa</taxon>
        <taxon>Ecdysozoa</taxon>
        <taxon>Nematoda</taxon>
        <taxon>Chromadorea</taxon>
        <taxon>Rhabditida</taxon>
        <taxon>Rhabditina</taxon>
        <taxon>Rhabditomorpha</taxon>
        <taxon>Strongyloidea</taxon>
        <taxon>Ancylostomatidae</taxon>
        <taxon>Ancylostomatinae</taxon>
        <taxon>Ancylostoma</taxon>
    </lineage>
</organism>
<dbReference type="STRING" id="53326.A0A016SSW0"/>
<evidence type="ECO:0000256" key="2">
    <source>
        <dbReference type="ARBA" id="ARBA00031039"/>
    </source>
</evidence>
<reference evidence="5" key="1">
    <citation type="journal article" date="2015" name="Nat. Genet.">
        <title>The genome and transcriptome of the zoonotic hookworm Ancylostoma ceylanicum identify infection-specific gene families.</title>
        <authorList>
            <person name="Schwarz E.M."/>
            <person name="Hu Y."/>
            <person name="Antoshechkin I."/>
            <person name="Miller M.M."/>
            <person name="Sternberg P.W."/>
            <person name="Aroian R.V."/>
        </authorList>
    </citation>
    <scope>NUCLEOTIDE SEQUENCE</scope>
    <source>
        <strain evidence="5">HY135</strain>
    </source>
</reference>
<gene>
    <name evidence="4" type="primary">Acey_s0182.g897</name>
    <name evidence="4" type="ORF">Y032_0182g897</name>
</gene>
<sequence length="181" mass="21004">MEASATVLATEVITEERQNEKKCSHWVNISYDSKTSKEDRKETWKTGVNHKLEQVCYQFSIDLLNVKEDLVLRLRSAPADDGPHVTWAPDVIDNEHLGRLKSNCCCIYTRPRVWNDPSTWEQDEAEREITCRIVYYSRIVSGKRHNVFTRVQHQQTTANPPSVRNAANDTNTHVRVQRQQP</sequence>
<dbReference type="Proteomes" id="UP000024635">
    <property type="component" value="Unassembled WGS sequence"/>
</dbReference>
<dbReference type="PANTHER" id="PTHR20835:SF0">
    <property type="entry name" value="E3 UBIQUITIN-PROTEIN LIGASE PPP1R11"/>
    <property type="match status" value="1"/>
</dbReference>
<dbReference type="InterPro" id="IPR011107">
    <property type="entry name" value="PPI_Ypi1"/>
</dbReference>
<evidence type="ECO:0000313" key="5">
    <source>
        <dbReference type="Proteomes" id="UP000024635"/>
    </source>
</evidence>
<name>A0A016SSW0_9BILA</name>
<protein>
    <recommendedName>
        <fullName evidence="1">E3 ubiquitin-protein ligase PPP1R11</fullName>
    </recommendedName>
    <alternativeName>
        <fullName evidence="2">Protein phosphatase 1 regulatory subunit 11</fullName>
    </alternativeName>
</protein>
<feature type="region of interest" description="Disordered" evidence="3">
    <location>
        <begin position="153"/>
        <end position="181"/>
    </location>
</feature>
<evidence type="ECO:0000256" key="3">
    <source>
        <dbReference type="SAM" id="MobiDB-lite"/>
    </source>
</evidence>
<comment type="caution">
    <text evidence="4">The sequence shown here is derived from an EMBL/GenBank/DDBJ whole genome shotgun (WGS) entry which is preliminary data.</text>
</comment>
<keyword evidence="5" id="KW-1185">Reference proteome</keyword>
<accession>A0A016SSW0</accession>
<dbReference type="Pfam" id="PF07491">
    <property type="entry name" value="PPI_Ypi1"/>
    <property type="match status" value="1"/>
</dbReference>
<dbReference type="EMBL" id="JARK01001518">
    <property type="protein sequence ID" value="EYB93447.1"/>
    <property type="molecule type" value="Genomic_DNA"/>
</dbReference>
<dbReference type="GO" id="GO:0008157">
    <property type="term" value="F:protein phosphatase 1 binding"/>
    <property type="evidence" value="ECO:0007669"/>
    <property type="project" value="TreeGrafter"/>
</dbReference>
<proteinExistence type="predicted"/>